<dbReference type="Proteomes" id="UP000321436">
    <property type="component" value="Unassembled WGS sequence"/>
</dbReference>
<organism evidence="2 3">
    <name type="scientific">Chitinophaga cymbidii</name>
    <dbReference type="NCBI Taxonomy" id="1096750"/>
    <lineage>
        <taxon>Bacteria</taxon>
        <taxon>Pseudomonadati</taxon>
        <taxon>Bacteroidota</taxon>
        <taxon>Chitinophagia</taxon>
        <taxon>Chitinophagales</taxon>
        <taxon>Chitinophagaceae</taxon>
        <taxon>Chitinophaga</taxon>
    </lineage>
</organism>
<feature type="signal peptide" evidence="1">
    <location>
        <begin position="1"/>
        <end position="19"/>
    </location>
</feature>
<keyword evidence="1" id="KW-0732">Signal</keyword>
<evidence type="ECO:0000313" key="2">
    <source>
        <dbReference type="EMBL" id="GEP96725.1"/>
    </source>
</evidence>
<dbReference type="EMBL" id="BKAU01000002">
    <property type="protein sequence ID" value="GEP96725.1"/>
    <property type="molecule type" value="Genomic_DNA"/>
</dbReference>
<dbReference type="OrthoDB" id="674671at2"/>
<evidence type="ECO:0000313" key="3">
    <source>
        <dbReference type="Proteomes" id="UP000321436"/>
    </source>
</evidence>
<proteinExistence type="predicted"/>
<gene>
    <name evidence="2" type="ORF">CCY01nite_29850</name>
</gene>
<reference evidence="2 3" key="1">
    <citation type="submission" date="2019-07" db="EMBL/GenBank/DDBJ databases">
        <title>Whole genome shotgun sequence of Chitinophaga cymbidii NBRC 109752.</title>
        <authorList>
            <person name="Hosoyama A."/>
            <person name="Uohara A."/>
            <person name="Ohji S."/>
            <person name="Ichikawa N."/>
        </authorList>
    </citation>
    <scope>NUCLEOTIDE SEQUENCE [LARGE SCALE GENOMIC DNA]</scope>
    <source>
        <strain evidence="2 3">NBRC 109752</strain>
    </source>
</reference>
<name>A0A512RM03_9BACT</name>
<comment type="caution">
    <text evidence="2">The sequence shown here is derived from an EMBL/GenBank/DDBJ whole genome shotgun (WGS) entry which is preliminary data.</text>
</comment>
<keyword evidence="3" id="KW-1185">Reference proteome</keyword>
<dbReference type="RefSeq" id="WP_146863268.1">
    <property type="nucleotide sequence ID" value="NZ_BKAU01000002.1"/>
</dbReference>
<dbReference type="AlphaFoldDB" id="A0A512RM03"/>
<evidence type="ECO:0000256" key="1">
    <source>
        <dbReference type="SAM" id="SignalP"/>
    </source>
</evidence>
<feature type="chain" id="PRO_5021757099" evidence="1">
    <location>
        <begin position="20"/>
        <end position="115"/>
    </location>
</feature>
<protein>
    <submittedName>
        <fullName evidence="2">Uncharacterized protein</fullName>
    </submittedName>
</protein>
<sequence>MRMILTLVFITALCMTSFSQSIQQTQDRKYSYAYILVEGKLFSKKLKVTVDFGDTPEQIKAGKEFSEKLTNKKSYAAVLNYMVENQFELVETLDYASSYMGSGGTDGIVFIMRKK</sequence>
<accession>A0A512RM03</accession>